<dbReference type="GO" id="GO:0008236">
    <property type="term" value="F:serine-type peptidase activity"/>
    <property type="evidence" value="ECO:0007669"/>
    <property type="project" value="InterPro"/>
</dbReference>
<protein>
    <recommendedName>
        <fullName evidence="1">Peptidase S9 prolyl oligopeptidase catalytic domain-containing protein</fullName>
    </recommendedName>
</protein>
<feature type="domain" description="Peptidase S9 prolyl oligopeptidase catalytic" evidence="1">
    <location>
        <begin position="273"/>
        <end position="339"/>
    </location>
</feature>
<accession>A0A6C0GU90</accession>
<dbReference type="GO" id="GO:0006508">
    <property type="term" value="P:proteolysis"/>
    <property type="evidence" value="ECO:0007669"/>
    <property type="project" value="InterPro"/>
</dbReference>
<evidence type="ECO:0000313" key="3">
    <source>
        <dbReference type="Proteomes" id="UP000480178"/>
    </source>
</evidence>
<dbReference type="RefSeq" id="WP_162447056.1">
    <property type="nucleotide sequence ID" value="NZ_CP048222.1"/>
</dbReference>
<dbReference type="InterPro" id="IPR006311">
    <property type="entry name" value="TAT_signal"/>
</dbReference>
<organism evidence="2 3">
    <name type="scientific">Rhodocytophaga rosea</name>
    <dbReference type="NCBI Taxonomy" id="2704465"/>
    <lineage>
        <taxon>Bacteria</taxon>
        <taxon>Pseudomonadati</taxon>
        <taxon>Bacteroidota</taxon>
        <taxon>Cytophagia</taxon>
        <taxon>Cytophagales</taxon>
        <taxon>Rhodocytophagaceae</taxon>
        <taxon>Rhodocytophaga</taxon>
    </lineage>
</organism>
<gene>
    <name evidence="2" type="ORF">GXP67_32895</name>
</gene>
<dbReference type="InterPro" id="IPR050261">
    <property type="entry name" value="FrsA_esterase"/>
</dbReference>
<dbReference type="KEGG" id="rhoz:GXP67_32895"/>
<name>A0A6C0GU90_9BACT</name>
<dbReference type="InterPro" id="IPR029058">
    <property type="entry name" value="AB_hydrolase_fold"/>
</dbReference>
<dbReference type="Proteomes" id="UP000480178">
    <property type="component" value="Chromosome"/>
</dbReference>
<evidence type="ECO:0000259" key="1">
    <source>
        <dbReference type="Pfam" id="PF00326"/>
    </source>
</evidence>
<dbReference type="PANTHER" id="PTHR22946:SF8">
    <property type="entry name" value="ACETYL XYLAN ESTERASE DOMAIN-CONTAINING PROTEIN"/>
    <property type="match status" value="1"/>
</dbReference>
<dbReference type="SUPFAM" id="SSF53474">
    <property type="entry name" value="alpha/beta-Hydrolases"/>
    <property type="match status" value="1"/>
</dbReference>
<sequence length="426" mass="47885">MKNTRRNFLKVSSLAGISLTQGNWPITASHTDPTLSQNPIRIMNTTDQDLSIIGQYGPWATAQMQKNLPSFSFRKKEWKDLGEWKKAARNQVMQRMAIPDLGGLPPVKANKKYTYDGLQIEELSWQLPYGRPTEAILLKPQNAQGRLPAILAFHDHGGNKYFGTQKITRIPSQNPLMAEHQKLYYSGLAWANEIAKQGYVVLVADAFDFASRRIMLQDVPASMRNGLTDPEPSNADGIEKYNQWAGDHEHILSKSLLSAGTTWPGVFFAEDRKALDILCARTDVDASRVGCGGLSGGGLRTVLMAGLDERIKCAVCVGFMTTWKDFILNKSYTHTWMSYIPLLPTELDFPEILGLRTPLPSLVLNDMEDDLFTLLEMKQADQILTEVYKKANAADRFKTSFYPGPHKFDAKMQAEAFEWFGKWLKG</sequence>
<keyword evidence="3" id="KW-1185">Reference proteome</keyword>
<dbReference type="PANTHER" id="PTHR22946">
    <property type="entry name" value="DIENELACTONE HYDROLASE DOMAIN-CONTAINING PROTEIN-RELATED"/>
    <property type="match status" value="1"/>
</dbReference>
<dbReference type="Pfam" id="PF00326">
    <property type="entry name" value="Peptidase_S9"/>
    <property type="match status" value="1"/>
</dbReference>
<evidence type="ECO:0000313" key="2">
    <source>
        <dbReference type="EMBL" id="QHT71113.1"/>
    </source>
</evidence>
<dbReference type="AlphaFoldDB" id="A0A6C0GU90"/>
<dbReference type="EMBL" id="CP048222">
    <property type="protein sequence ID" value="QHT71113.1"/>
    <property type="molecule type" value="Genomic_DNA"/>
</dbReference>
<dbReference type="Gene3D" id="3.40.50.1820">
    <property type="entry name" value="alpha/beta hydrolase"/>
    <property type="match status" value="1"/>
</dbReference>
<dbReference type="PROSITE" id="PS51318">
    <property type="entry name" value="TAT"/>
    <property type="match status" value="1"/>
</dbReference>
<dbReference type="InterPro" id="IPR001375">
    <property type="entry name" value="Peptidase_S9_cat"/>
</dbReference>
<proteinExistence type="predicted"/>
<reference evidence="2 3" key="1">
    <citation type="submission" date="2020-01" db="EMBL/GenBank/DDBJ databases">
        <authorList>
            <person name="Kim M.K."/>
        </authorList>
    </citation>
    <scope>NUCLEOTIDE SEQUENCE [LARGE SCALE GENOMIC DNA]</scope>
    <source>
        <strain evidence="2 3">172606-1</strain>
    </source>
</reference>